<evidence type="ECO:0000313" key="7">
    <source>
        <dbReference type="EMBL" id="SHF84382.1"/>
    </source>
</evidence>
<evidence type="ECO:0000256" key="3">
    <source>
        <dbReference type="ARBA" id="ARBA00022989"/>
    </source>
</evidence>
<keyword evidence="4 5" id="KW-0472">Membrane</keyword>
<protein>
    <recommendedName>
        <fullName evidence="6">Translocation and assembly module TamB C-terminal domain-containing protein</fullName>
    </recommendedName>
</protein>
<sequence>MDGQKKKWLKWIGITLLSPLILLVILLVLLYLPPVQNVLKNQFVKYASRETGMHISIDRIRLSFPLDLAVHEVSVISSKDTLLIADKMIVDLGLRRIFHRELRVDDITLSKVFVNSSNLMEGMRIRGKVGKLYLCSEKVNLKREEALVTDALLKDADLKLSLIDTTKEKKEKPSKPFRWKIFLQRLQLRNVAFHMDQPADSLRLTANVNGAVLTNGKLDFMRRLYKLRHFSVEKASFNYDSGAGEPSKGFDPSHLALRDISITVDSFMKQDRELQASIKRVSLWDRSGLSITSLTGRILADNRAIRIPAMLLNTPHSEVNLTAKADWLFVENPDKGSFESSVVSNIGKQDVLLFVGGLSKQFSDSYPFRAITLRALVQGNKKSIRLSRFSAVLPGSFSLASVGEMRNLSDKQNRSGQIKFQMDAKNLDFMANLIKSSSNGNVRVPLNMKLQGQASMKGERYLAGLTLTEDKGTVKADAEYNMANNSYNAKVSVDKLQVNHFLPKNTIYSLTASFDAAGEGTDFFSAKTKLNGGFKLQELQYDKSTFTGIDLKAKLQNSLAEVVLKSESRLLKMDANLTALLHKKLTKSELTMYVRDIDLYRLRFIKHPLKDPIAFTVNASTNSGETSLELHSGDMELSLNSRIPIKNFIKEATNLSTIITKQIQQKRLNHQELSEAIPSAQFSFMAGKKNPLSEYLAFSKISFQDASVNLTSTQKEGLAGGAQLHSLQVDSVLLDTVRLAIRQDTAGIHLHAGVINNKFNKQYVFQAYADGVVQDDNAEVMLKYLNAKGETGADLGIRAQLEEGGVSYNLFPDQPILLFRPFKLNKDNRIFIDKENRVTANLDLQDKNGMGLFVHSVENAEAQQDIIGELRNLDLKEVVQSLPYLPDIGGILSAKAEYIQKNNRFQVIADAGILKCMYENQLVGNMNLQATYLPVEKNVHQLEAKLGYNGREVLVADGTYHAEGEGTMKVLATLKAFPLGVANAFIPDGMAKLSGALNGEVALEGSTQSPKINGGFKADTSSVYIPQAGARLRLDEKEIKVTDNKLVFDNYHIYAVGKNPLNIVGTVDMKDLQQMRADLKLTANNYQLFNANRTKQSLVYGKLFVDLNTTIRGPVDALVMRGNMRLLGNTDATYVLKDSPLTVQDRLGDMVTFVNFADTLQPPKEKPKKVSLGGLDMLINIQVEPAVRLKADLSPDRQNRVELEGGGDLSLQYTPQGDMLLYGRYTLSGGLLNYTLPVIPLKEFAIKEGSYVEWSGNMMDPKINFKASERLRASVTGENQTSRQVNFDVSVSIKNTLKNLGMVFDLEAPEDMTVQNQLSSMSDEERSKLAITMLVSGMYMPQGITSSGTGGGINVGSALNNFLQGEIANIAGSALKKVDISFGMESYDEASGKGTGKRTDYSYRFAKRFYNDRIRIVIGGKISTGETVEEKQSFIDNISLEYRLDNSGTRYVKLFHNKNYQSLLEGEIIETGVGVVLRKKMRRLGELFIFKSNKDKKESK</sequence>
<dbReference type="GO" id="GO:0005886">
    <property type="term" value="C:plasma membrane"/>
    <property type="evidence" value="ECO:0007669"/>
    <property type="project" value="InterPro"/>
</dbReference>
<evidence type="ECO:0000256" key="5">
    <source>
        <dbReference type="SAM" id="Phobius"/>
    </source>
</evidence>
<dbReference type="RefSeq" id="WP_073403122.1">
    <property type="nucleotide sequence ID" value="NZ_FQTV01000015.1"/>
</dbReference>
<organism evidence="7 8">
    <name type="scientific">Bacteroides luti</name>
    <dbReference type="NCBI Taxonomy" id="1297750"/>
    <lineage>
        <taxon>Bacteria</taxon>
        <taxon>Pseudomonadati</taxon>
        <taxon>Bacteroidota</taxon>
        <taxon>Bacteroidia</taxon>
        <taxon>Bacteroidales</taxon>
        <taxon>Bacteroidaceae</taxon>
        <taxon>Bacteroides</taxon>
    </lineage>
</organism>
<dbReference type="PANTHER" id="PTHR36985">
    <property type="entry name" value="TRANSLOCATION AND ASSEMBLY MODULE SUBUNIT TAMB"/>
    <property type="match status" value="1"/>
</dbReference>
<gene>
    <name evidence="7" type="ORF">SAMN05444405_11519</name>
</gene>
<keyword evidence="2 5" id="KW-0812">Transmembrane</keyword>
<evidence type="ECO:0000256" key="4">
    <source>
        <dbReference type="ARBA" id="ARBA00023136"/>
    </source>
</evidence>
<dbReference type="GO" id="GO:0009306">
    <property type="term" value="P:protein secretion"/>
    <property type="evidence" value="ECO:0007669"/>
    <property type="project" value="InterPro"/>
</dbReference>
<dbReference type="PANTHER" id="PTHR36985:SF1">
    <property type="entry name" value="TRANSLOCATION AND ASSEMBLY MODULE SUBUNIT TAMB"/>
    <property type="match status" value="1"/>
</dbReference>
<dbReference type="EMBL" id="FQTV01000015">
    <property type="protein sequence ID" value="SHF84382.1"/>
    <property type="molecule type" value="Genomic_DNA"/>
</dbReference>
<accession>A0A1M5EZE8</accession>
<evidence type="ECO:0000313" key="8">
    <source>
        <dbReference type="Proteomes" id="UP000184509"/>
    </source>
</evidence>
<dbReference type="STRING" id="1297750.SAMN05444405_11519"/>
<keyword evidence="8" id="KW-1185">Reference proteome</keyword>
<name>A0A1M5EZE8_9BACE</name>
<dbReference type="Pfam" id="PF04357">
    <property type="entry name" value="TamB"/>
    <property type="match status" value="1"/>
</dbReference>
<reference evidence="7 8" key="1">
    <citation type="submission" date="2016-11" db="EMBL/GenBank/DDBJ databases">
        <authorList>
            <person name="Jaros S."/>
            <person name="Januszkiewicz K."/>
            <person name="Wedrychowicz H."/>
        </authorList>
    </citation>
    <scope>NUCLEOTIDE SEQUENCE [LARGE SCALE GENOMIC DNA]</scope>
    <source>
        <strain evidence="7 8">DSM 26991</strain>
    </source>
</reference>
<comment type="subcellular location">
    <subcellularLocation>
        <location evidence="1">Membrane</location>
        <topology evidence="1">Single-pass membrane protein</topology>
    </subcellularLocation>
</comment>
<evidence type="ECO:0000256" key="2">
    <source>
        <dbReference type="ARBA" id="ARBA00022692"/>
    </source>
</evidence>
<proteinExistence type="predicted"/>
<evidence type="ECO:0000259" key="6">
    <source>
        <dbReference type="Pfam" id="PF04357"/>
    </source>
</evidence>
<evidence type="ECO:0000256" key="1">
    <source>
        <dbReference type="ARBA" id="ARBA00004167"/>
    </source>
</evidence>
<keyword evidence="3 5" id="KW-1133">Transmembrane helix</keyword>
<dbReference type="InterPro" id="IPR007452">
    <property type="entry name" value="TamB_C"/>
</dbReference>
<dbReference type="Proteomes" id="UP000184509">
    <property type="component" value="Unassembled WGS sequence"/>
</dbReference>
<feature type="transmembrane region" description="Helical" evidence="5">
    <location>
        <begin position="12"/>
        <end position="32"/>
    </location>
</feature>
<dbReference type="OrthoDB" id="9811276at2"/>
<feature type="domain" description="Translocation and assembly module TamB C-terminal" evidence="6">
    <location>
        <begin position="1057"/>
        <end position="1459"/>
    </location>
</feature>